<dbReference type="PROSITE" id="PS51375">
    <property type="entry name" value="PPR"/>
    <property type="match status" value="4"/>
</dbReference>
<feature type="repeat" description="PPR" evidence="3">
    <location>
        <begin position="159"/>
        <end position="193"/>
    </location>
</feature>
<dbReference type="Proteomes" id="UP000823775">
    <property type="component" value="Unassembled WGS sequence"/>
</dbReference>
<dbReference type="InterPro" id="IPR011990">
    <property type="entry name" value="TPR-like_helical_dom_sf"/>
</dbReference>
<gene>
    <name evidence="4" type="ORF">HAX54_015608</name>
</gene>
<comment type="caution">
    <text evidence="4">The sequence shown here is derived from an EMBL/GenBank/DDBJ whole genome shotgun (WGS) entry which is preliminary data.</text>
</comment>
<dbReference type="PANTHER" id="PTHR47936">
    <property type="entry name" value="PPR_LONG DOMAIN-CONTAINING PROTEIN"/>
    <property type="match status" value="1"/>
</dbReference>
<evidence type="ECO:0000256" key="1">
    <source>
        <dbReference type="ARBA" id="ARBA00007626"/>
    </source>
</evidence>
<evidence type="ECO:0008006" key="6">
    <source>
        <dbReference type="Google" id="ProtNLM"/>
    </source>
</evidence>
<evidence type="ECO:0000256" key="3">
    <source>
        <dbReference type="PROSITE-ProRule" id="PRU00708"/>
    </source>
</evidence>
<evidence type="ECO:0000313" key="5">
    <source>
        <dbReference type="Proteomes" id="UP000823775"/>
    </source>
</evidence>
<dbReference type="PANTHER" id="PTHR47936:SF5">
    <property type="entry name" value="PENTACOTRIPEPTIDE-REPEAT REGION OF PRORP DOMAIN-CONTAINING PROTEIN"/>
    <property type="match status" value="1"/>
</dbReference>
<evidence type="ECO:0000256" key="2">
    <source>
        <dbReference type="ARBA" id="ARBA00022737"/>
    </source>
</evidence>
<dbReference type="Gene3D" id="1.25.40.10">
    <property type="entry name" value="Tetratricopeptide repeat domain"/>
    <property type="match status" value="3"/>
</dbReference>
<dbReference type="InterPro" id="IPR002885">
    <property type="entry name" value="PPR_rpt"/>
</dbReference>
<dbReference type="Pfam" id="PF13041">
    <property type="entry name" value="PPR_2"/>
    <property type="match status" value="2"/>
</dbReference>
<name>A0ABS8RG24_DATST</name>
<feature type="repeat" description="PPR" evidence="3">
    <location>
        <begin position="194"/>
        <end position="228"/>
    </location>
</feature>
<protein>
    <recommendedName>
        <fullName evidence="6">Pentatricopeptide repeat-containing protein</fullName>
    </recommendedName>
</protein>
<organism evidence="4 5">
    <name type="scientific">Datura stramonium</name>
    <name type="common">Jimsonweed</name>
    <name type="synonym">Common thornapple</name>
    <dbReference type="NCBI Taxonomy" id="4076"/>
    <lineage>
        <taxon>Eukaryota</taxon>
        <taxon>Viridiplantae</taxon>
        <taxon>Streptophyta</taxon>
        <taxon>Embryophyta</taxon>
        <taxon>Tracheophyta</taxon>
        <taxon>Spermatophyta</taxon>
        <taxon>Magnoliopsida</taxon>
        <taxon>eudicotyledons</taxon>
        <taxon>Gunneridae</taxon>
        <taxon>Pentapetalae</taxon>
        <taxon>asterids</taxon>
        <taxon>lamiids</taxon>
        <taxon>Solanales</taxon>
        <taxon>Solanaceae</taxon>
        <taxon>Solanoideae</taxon>
        <taxon>Datureae</taxon>
        <taxon>Datura</taxon>
    </lineage>
</organism>
<dbReference type="EMBL" id="JACEIK010000002">
    <property type="protein sequence ID" value="MCD7445883.1"/>
    <property type="molecule type" value="Genomic_DNA"/>
</dbReference>
<dbReference type="NCBIfam" id="TIGR00756">
    <property type="entry name" value="PPR"/>
    <property type="match status" value="5"/>
</dbReference>
<keyword evidence="5" id="KW-1185">Reference proteome</keyword>
<dbReference type="Pfam" id="PF01535">
    <property type="entry name" value="PPR"/>
    <property type="match status" value="1"/>
</dbReference>
<accession>A0ABS8RG24</accession>
<reference evidence="4 5" key="1">
    <citation type="journal article" date="2021" name="BMC Genomics">
        <title>Datura genome reveals duplications of psychoactive alkaloid biosynthetic genes and high mutation rate following tissue culture.</title>
        <authorList>
            <person name="Rajewski A."/>
            <person name="Carter-House D."/>
            <person name="Stajich J."/>
            <person name="Litt A."/>
        </authorList>
    </citation>
    <scope>NUCLEOTIDE SEQUENCE [LARGE SCALE GENOMIC DNA]</scope>
    <source>
        <strain evidence="4">AR-01</strain>
    </source>
</reference>
<feature type="repeat" description="PPR" evidence="3">
    <location>
        <begin position="264"/>
        <end position="298"/>
    </location>
</feature>
<feature type="repeat" description="PPR" evidence="3">
    <location>
        <begin position="229"/>
        <end position="263"/>
    </location>
</feature>
<evidence type="ECO:0000313" key="4">
    <source>
        <dbReference type="EMBL" id="MCD7445883.1"/>
    </source>
</evidence>
<dbReference type="SUPFAM" id="SSF81901">
    <property type="entry name" value="HCP-like"/>
    <property type="match status" value="1"/>
</dbReference>
<comment type="similarity">
    <text evidence="1">Belongs to the PPR family. P subfamily.</text>
</comment>
<keyword evidence="2" id="KW-0677">Repeat</keyword>
<sequence length="377" mass="43435">MSFSPLRPLKGIFAGNQRAINQPFTSSTPTVRSLQAIVDSIKNSSESPKFRQKLFHYETAVRQLSQAKYFSGIIDIIEHQKNYPDIRKEPFVVRLILLYGKAKMYDHARKLFDEMPQLNCPRTVFSFNALLEACLNSERYDQIRGLFLELPPKLSIEPDLVSYNTAIKALCRSGSLDSAVYLMDEIENHGIKPDIVTCNTILNAFHQSKRYSEAESLWLMMEKRNIIPDLCSYNIKLISLVKANEVSKAIQFFDEILNKGFKPDTFSYNAMIKMFVTERNMEEVNAWYEKMIQNGFLPDNSTFRMLIIFACDAKNFDFALQLCKKAMESCQAIHYSVMQKVVDGLVEHSKIENARELVKLAESYKSFCYELSLPVHN</sequence>
<proteinExistence type="inferred from homology"/>